<dbReference type="STRING" id="291169.A9E74_01916"/>
<evidence type="ECO:0000256" key="9">
    <source>
        <dbReference type="ARBA" id="ARBA00023014"/>
    </source>
</evidence>
<keyword evidence="15" id="KW-1185">Reference proteome</keyword>
<keyword evidence="7" id="KW-0663">Pyridoxal phosphate</keyword>
<comment type="catalytic activity">
    <reaction evidence="12">
        <text>(sulfur carrier)-H + L-cysteine = (sulfur carrier)-SH + L-alanine</text>
        <dbReference type="Rhea" id="RHEA:43892"/>
        <dbReference type="Rhea" id="RHEA-COMP:14737"/>
        <dbReference type="Rhea" id="RHEA-COMP:14739"/>
        <dbReference type="ChEBI" id="CHEBI:29917"/>
        <dbReference type="ChEBI" id="CHEBI:35235"/>
        <dbReference type="ChEBI" id="CHEBI:57972"/>
        <dbReference type="ChEBI" id="CHEBI:64428"/>
        <dbReference type="EC" id="2.8.1.7"/>
    </reaction>
</comment>
<comment type="caution">
    <text evidence="14">The sequence shown here is derived from an EMBL/GenBank/DDBJ whole genome shotgun (WGS) entry which is preliminary data.</text>
</comment>
<dbReference type="AlphaFoldDB" id="A0A1E3GQM2"/>
<dbReference type="PANTHER" id="PTHR11601:SF34">
    <property type="entry name" value="CYSTEINE DESULFURASE"/>
    <property type="match status" value="1"/>
</dbReference>
<gene>
    <name evidence="14" type="primary">nifS</name>
    <name evidence="14" type="ORF">A9E74_01916</name>
</gene>
<evidence type="ECO:0000256" key="4">
    <source>
        <dbReference type="ARBA" id="ARBA00012239"/>
    </source>
</evidence>
<evidence type="ECO:0000256" key="7">
    <source>
        <dbReference type="ARBA" id="ARBA00022898"/>
    </source>
</evidence>
<evidence type="ECO:0000313" key="14">
    <source>
        <dbReference type="EMBL" id="ODN66349.1"/>
    </source>
</evidence>
<dbReference type="EMBL" id="MCRI01000021">
    <property type="protein sequence ID" value="ODN66349.1"/>
    <property type="molecule type" value="Genomic_DNA"/>
</dbReference>
<dbReference type="PATRIC" id="fig|291169.3.peg.1925"/>
<dbReference type="GO" id="GO:0046872">
    <property type="term" value="F:metal ion binding"/>
    <property type="evidence" value="ECO:0007669"/>
    <property type="project" value="UniProtKB-KW"/>
</dbReference>
<dbReference type="InterPro" id="IPR015422">
    <property type="entry name" value="PyrdxlP-dep_Trfase_small"/>
</dbReference>
<reference evidence="14 15" key="1">
    <citation type="submission" date="2016-07" db="EMBL/GenBank/DDBJ databases">
        <title>Draft Genome Sequence of Methylophaga muralis Bur 1.</title>
        <authorList>
            <person name="Vasilenko O.V."/>
            <person name="Doronina N.V."/>
            <person name="Shmareva M.N."/>
            <person name="Tarlachkov S.V."/>
            <person name="Mustakhimov I."/>
            <person name="Trotsenko Y.A."/>
        </authorList>
    </citation>
    <scope>NUCLEOTIDE SEQUENCE [LARGE SCALE GENOMIC DNA]</scope>
    <source>
        <strain evidence="14 15">Bur 1</strain>
    </source>
</reference>
<keyword evidence="10" id="KW-0535">Nitrogen fixation</keyword>
<proteinExistence type="inferred from homology"/>
<dbReference type="FunFam" id="3.40.640.10:FF:000084">
    <property type="entry name" value="IscS-like cysteine desulfurase"/>
    <property type="match status" value="1"/>
</dbReference>
<evidence type="ECO:0000256" key="11">
    <source>
        <dbReference type="ARBA" id="ARBA00031911"/>
    </source>
</evidence>
<dbReference type="Pfam" id="PF00266">
    <property type="entry name" value="Aminotran_5"/>
    <property type="match status" value="1"/>
</dbReference>
<dbReference type="Gene3D" id="3.40.640.10">
    <property type="entry name" value="Type I PLP-dependent aspartate aminotransferase-like (Major domain)"/>
    <property type="match status" value="1"/>
</dbReference>
<feature type="domain" description="Aminotransferase class V" evidence="13">
    <location>
        <begin position="5"/>
        <end position="363"/>
    </location>
</feature>
<evidence type="ECO:0000256" key="3">
    <source>
        <dbReference type="ARBA" id="ARBA00006490"/>
    </source>
</evidence>
<comment type="similarity">
    <text evidence="3">Belongs to the class-V pyridoxal-phosphate-dependent aminotransferase family. NifS/IscS subfamily.</text>
</comment>
<evidence type="ECO:0000256" key="8">
    <source>
        <dbReference type="ARBA" id="ARBA00023004"/>
    </source>
</evidence>
<dbReference type="Proteomes" id="UP000094379">
    <property type="component" value="Unassembled WGS sequence"/>
</dbReference>
<comment type="cofactor">
    <cofactor evidence="1">
        <name>pyridoxal 5'-phosphate</name>
        <dbReference type="ChEBI" id="CHEBI:597326"/>
    </cofactor>
</comment>
<dbReference type="RefSeq" id="WP_069296344.1">
    <property type="nucleotide sequence ID" value="NZ_MCRI01000021.1"/>
</dbReference>
<keyword evidence="5 14" id="KW-0808">Transferase</keyword>
<evidence type="ECO:0000256" key="12">
    <source>
        <dbReference type="ARBA" id="ARBA00050776"/>
    </source>
</evidence>
<dbReference type="Gene3D" id="1.10.260.50">
    <property type="match status" value="1"/>
</dbReference>
<evidence type="ECO:0000313" key="15">
    <source>
        <dbReference type="Proteomes" id="UP000094379"/>
    </source>
</evidence>
<dbReference type="GO" id="GO:0051536">
    <property type="term" value="F:iron-sulfur cluster binding"/>
    <property type="evidence" value="ECO:0007669"/>
    <property type="project" value="UniProtKB-KW"/>
</dbReference>
<evidence type="ECO:0000256" key="1">
    <source>
        <dbReference type="ARBA" id="ARBA00001933"/>
    </source>
</evidence>
<keyword evidence="9" id="KW-0411">Iron-sulfur</keyword>
<dbReference type="Gene3D" id="3.90.1150.10">
    <property type="entry name" value="Aspartate Aminotransferase, domain 1"/>
    <property type="match status" value="1"/>
</dbReference>
<dbReference type="EC" id="2.8.1.7" evidence="4"/>
<dbReference type="InterPro" id="IPR015421">
    <property type="entry name" value="PyrdxlP-dep_Trfase_major"/>
</dbReference>
<dbReference type="InterPro" id="IPR015424">
    <property type="entry name" value="PyrdxlP-dep_Trfase"/>
</dbReference>
<dbReference type="InterPro" id="IPR016454">
    <property type="entry name" value="Cysteine_dSase"/>
</dbReference>
<dbReference type="GO" id="GO:0031071">
    <property type="term" value="F:cysteine desulfurase activity"/>
    <property type="evidence" value="ECO:0007669"/>
    <property type="project" value="UniProtKB-EC"/>
</dbReference>
<protein>
    <recommendedName>
        <fullName evidence="4">cysteine desulfurase</fullName>
        <ecNumber evidence="4">2.8.1.7</ecNumber>
    </recommendedName>
    <alternativeName>
        <fullName evidence="11">Nitrogenase metalloclusters biosynthesis protein NifS</fullName>
    </alternativeName>
</protein>
<name>A0A1E3GQM2_9GAMM</name>
<dbReference type="PIRSF" id="PIRSF005572">
    <property type="entry name" value="NifS"/>
    <property type="match status" value="1"/>
</dbReference>
<dbReference type="SUPFAM" id="SSF53383">
    <property type="entry name" value="PLP-dependent transferases"/>
    <property type="match status" value="1"/>
</dbReference>
<evidence type="ECO:0000256" key="2">
    <source>
        <dbReference type="ARBA" id="ARBA00003120"/>
    </source>
</evidence>
<evidence type="ECO:0000256" key="6">
    <source>
        <dbReference type="ARBA" id="ARBA00022723"/>
    </source>
</evidence>
<sequence>MSFAYLDHNAGTGLAEGVLEAMLPYLKQQQGNPSSTHRFGRYTHAALDHARQQVADLVNVEADQIIFTSGGTESNNQAISGVAQLFDSGRILIGSTEHPAVLEPAKRLQKLGFEVLFIPVNADGLINIEIFETLLTDDTRLVSVMWANNETGVVQNIARLTKLTKEREILFHCDAVQAAGKLEIDFQAAGIQMMSLSAHKFGGPKGIGALIVDKKLDWPAYVLGGGQEHEKRSGTENVAAIVGFGAAAEQAKQQLTHYQRHCRELRDLLEIRLREIPGVTVFAQSTERLPNTVFFSLQGFDSDTLLMALDRKGFSVASGSACGTGRQTPSHVLKAMNIDDMTALGAIRVSVSLENTKEQIEQLAVVIEKEASRFNHLMNR</sequence>
<keyword evidence="6" id="KW-0479">Metal-binding</keyword>
<evidence type="ECO:0000256" key="5">
    <source>
        <dbReference type="ARBA" id="ARBA00022679"/>
    </source>
</evidence>
<dbReference type="InterPro" id="IPR000192">
    <property type="entry name" value="Aminotrans_V_dom"/>
</dbReference>
<comment type="function">
    <text evidence="2">Catalyzes the removal of elemental sulfur atoms from cysteine to produce alanine. Seems to participate in the biosynthesis of the nitrogenase metalloclusters by providing the inorganic sulfur required for the Fe-S core formation.</text>
</comment>
<organism evidence="14 15">
    <name type="scientific">Methylophaga muralis</name>
    <dbReference type="NCBI Taxonomy" id="291169"/>
    <lineage>
        <taxon>Bacteria</taxon>
        <taxon>Pseudomonadati</taxon>
        <taxon>Pseudomonadota</taxon>
        <taxon>Gammaproteobacteria</taxon>
        <taxon>Thiotrichales</taxon>
        <taxon>Piscirickettsiaceae</taxon>
        <taxon>Methylophaga</taxon>
    </lineage>
</organism>
<evidence type="ECO:0000259" key="13">
    <source>
        <dbReference type="Pfam" id="PF00266"/>
    </source>
</evidence>
<accession>A0A1E3GQM2</accession>
<dbReference type="PANTHER" id="PTHR11601">
    <property type="entry name" value="CYSTEINE DESULFURYLASE FAMILY MEMBER"/>
    <property type="match status" value="1"/>
</dbReference>
<keyword evidence="8" id="KW-0408">Iron</keyword>
<evidence type="ECO:0000256" key="10">
    <source>
        <dbReference type="ARBA" id="ARBA00023231"/>
    </source>
</evidence>